<dbReference type="Proteomes" id="UP000789901">
    <property type="component" value="Unassembled WGS sequence"/>
</dbReference>
<protein>
    <submittedName>
        <fullName evidence="1">6995_t:CDS:1</fullName>
    </submittedName>
</protein>
<feature type="non-terminal residue" evidence="1">
    <location>
        <position position="1"/>
    </location>
</feature>
<proteinExistence type="predicted"/>
<comment type="caution">
    <text evidence="1">The sequence shown here is derived from an EMBL/GenBank/DDBJ whole genome shotgun (WGS) entry which is preliminary data.</text>
</comment>
<dbReference type="EMBL" id="CAJVQB010068075">
    <property type="protein sequence ID" value="CAG8842135.1"/>
    <property type="molecule type" value="Genomic_DNA"/>
</dbReference>
<sequence length="78" mass="8833">LTFSPLQYDLWKENKLLDSISKTVGASQFTNSLGISLLMCTKLLQLYKNLKKAPRENQPEVATEYRATIATKEDKLAN</sequence>
<accession>A0ABN7WW83</accession>
<evidence type="ECO:0000313" key="2">
    <source>
        <dbReference type="Proteomes" id="UP000789901"/>
    </source>
</evidence>
<reference evidence="1 2" key="1">
    <citation type="submission" date="2021-06" db="EMBL/GenBank/DDBJ databases">
        <authorList>
            <person name="Kallberg Y."/>
            <person name="Tangrot J."/>
            <person name="Rosling A."/>
        </authorList>
    </citation>
    <scope>NUCLEOTIDE SEQUENCE [LARGE SCALE GENOMIC DNA]</scope>
    <source>
        <strain evidence="1 2">120-4 pot B 10/14</strain>
    </source>
</reference>
<gene>
    <name evidence="1" type="ORF">GMARGA_LOCUS35823</name>
</gene>
<organism evidence="1 2">
    <name type="scientific">Gigaspora margarita</name>
    <dbReference type="NCBI Taxonomy" id="4874"/>
    <lineage>
        <taxon>Eukaryota</taxon>
        <taxon>Fungi</taxon>
        <taxon>Fungi incertae sedis</taxon>
        <taxon>Mucoromycota</taxon>
        <taxon>Glomeromycotina</taxon>
        <taxon>Glomeromycetes</taxon>
        <taxon>Diversisporales</taxon>
        <taxon>Gigasporaceae</taxon>
        <taxon>Gigaspora</taxon>
    </lineage>
</organism>
<keyword evidence="2" id="KW-1185">Reference proteome</keyword>
<feature type="non-terminal residue" evidence="1">
    <location>
        <position position="78"/>
    </location>
</feature>
<evidence type="ECO:0000313" key="1">
    <source>
        <dbReference type="EMBL" id="CAG8842135.1"/>
    </source>
</evidence>
<name>A0ABN7WW83_GIGMA</name>